<dbReference type="GO" id="GO:0008897">
    <property type="term" value="F:holo-[acyl-carrier-protein] synthase activity"/>
    <property type="evidence" value="ECO:0007669"/>
    <property type="project" value="InterPro"/>
</dbReference>
<protein>
    <recommendedName>
        <fullName evidence="3">Phosphopantetheinyl transferase</fullName>
    </recommendedName>
</protein>
<sequence>MATHFARWTINSSYPSSSRLDPECFSYARTLPERRRARFLASRTLLAELLFMLYGIKKLPKIITTVAGRPHFADHTFTDFSIAYAGNSVGVLVTTEGRCGLDMELPRSFGAIPSSLPTPAFSSNESTWINNQNDPTEARSQLRTLRQSVFKVTGSDEALQLIPGAGRLRVMNQSHIEAISDVEDILVWSCTVSPAIEKLSLWEFDGQGWMSLKDVPSRRSDPDGRIIRFTSQPYEKALFPN</sequence>
<evidence type="ECO:0000313" key="1">
    <source>
        <dbReference type="EMBL" id="MCT4700618.1"/>
    </source>
</evidence>
<dbReference type="SUPFAM" id="SSF56214">
    <property type="entry name" value="4'-phosphopantetheinyl transferase"/>
    <property type="match status" value="1"/>
</dbReference>
<dbReference type="RefSeq" id="WP_271121486.1">
    <property type="nucleotide sequence ID" value="NZ_JALHAN010000054.1"/>
</dbReference>
<dbReference type="GO" id="GO:0000287">
    <property type="term" value="F:magnesium ion binding"/>
    <property type="evidence" value="ECO:0007669"/>
    <property type="project" value="InterPro"/>
</dbReference>
<dbReference type="Proteomes" id="UP001150641">
    <property type="component" value="Unassembled WGS sequence"/>
</dbReference>
<dbReference type="AlphaFoldDB" id="A0A9X2W5Y5"/>
<gene>
    <name evidence="1" type="ORF">MUA00_02145</name>
</gene>
<keyword evidence="2" id="KW-1185">Reference proteome</keyword>
<name>A0A9X2W5Y5_9ENTR</name>
<dbReference type="InterPro" id="IPR037143">
    <property type="entry name" value="4-PPantetheinyl_Trfase_dom_sf"/>
</dbReference>
<evidence type="ECO:0008006" key="3">
    <source>
        <dbReference type="Google" id="ProtNLM"/>
    </source>
</evidence>
<accession>A0A9X2W5Y5</accession>
<organism evidence="1 2">
    <name type="scientific">Dryocola boscaweniae</name>
    <dbReference type="NCBI Taxonomy" id="2925397"/>
    <lineage>
        <taxon>Bacteria</taxon>
        <taxon>Pseudomonadati</taxon>
        <taxon>Pseudomonadota</taxon>
        <taxon>Gammaproteobacteria</taxon>
        <taxon>Enterobacterales</taxon>
        <taxon>Enterobacteriaceae</taxon>
        <taxon>Dryocola</taxon>
    </lineage>
</organism>
<evidence type="ECO:0000313" key="2">
    <source>
        <dbReference type="Proteomes" id="UP001150641"/>
    </source>
</evidence>
<proteinExistence type="predicted"/>
<comment type="caution">
    <text evidence="1">The sequence shown here is derived from an EMBL/GenBank/DDBJ whole genome shotgun (WGS) entry which is preliminary data.</text>
</comment>
<dbReference type="EMBL" id="JALHAP010000067">
    <property type="protein sequence ID" value="MCT4700618.1"/>
    <property type="molecule type" value="Genomic_DNA"/>
</dbReference>
<reference evidence="1" key="1">
    <citation type="submission" date="2022-03" db="EMBL/GenBank/DDBJ databases">
        <title>Proposal of a novel genus Dryocolo and two novel species.</title>
        <authorList>
            <person name="Maddock D.W."/>
            <person name="Brady C.L."/>
            <person name="Denman S."/>
            <person name="Arnold D."/>
        </authorList>
    </citation>
    <scope>NUCLEOTIDE SEQUENCE</scope>
    <source>
        <strain evidence="1">H6W4</strain>
    </source>
</reference>
<dbReference type="Gene3D" id="3.90.470.20">
    <property type="entry name" value="4'-phosphopantetheinyl transferase domain"/>
    <property type="match status" value="1"/>
</dbReference>